<evidence type="ECO:0000259" key="2">
    <source>
        <dbReference type="PROSITE" id="PS50943"/>
    </source>
</evidence>
<dbReference type="Gene3D" id="1.10.260.40">
    <property type="entry name" value="lambda repressor-like DNA-binding domains"/>
    <property type="match status" value="1"/>
</dbReference>
<feature type="domain" description="HTH cro/C1-type" evidence="2">
    <location>
        <begin position="52"/>
        <end position="88"/>
    </location>
</feature>
<evidence type="ECO:0000256" key="1">
    <source>
        <dbReference type="SAM" id="MobiDB-lite"/>
    </source>
</evidence>
<gene>
    <name evidence="3" type="ORF">JOF36_007112</name>
</gene>
<dbReference type="InterPro" id="IPR001387">
    <property type="entry name" value="Cro/C1-type_HTH"/>
</dbReference>
<sequence length="175" mass="19213">MTEGEGGSVASPPTTFAARIERLFDASRPPSAPTRQWRNSEVVAACRASGRDLSESLLSELRRGIKRNPTTKTLEAIAWFFNVRVGYLIDDTADPAIERELAERARRREAALAEAEEAAGLEREAALELQRAMREAGVTRAAHRGARGNPRKRAKMMQALAKALRDEDADDQGPS</sequence>
<dbReference type="SUPFAM" id="SSF47413">
    <property type="entry name" value="lambda repressor-like DNA-binding domains"/>
    <property type="match status" value="1"/>
</dbReference>
<evidence type="ECO:0000313" key="4">
    <source>
        <dbReference type="Proteomes" id="UP001519295"/>
    </source>
</evidence>
<accession>A0ABS4W558</accession>
<dbReference type="InterPro" id="IPR010982">
    <property type="entry name" value="Lambda_DNA-bd_dom_sf"/>
</dbReference>
<feature type="compositionally biased region" description="Basic residues" evidence="1">
    <location>
        <begin position="141"/>
        <end position="155"/>
    </location>
</feature>
<evidence type="ECO:0000313" key="3">
    <source>
        <dbReference type="EMBL" id="MBP2371339.1"/>
    </source>
</evidence>
<comment type="caution">
    <text evidence="3">The sequence shown here is derived from an EMBL/GenBank/DDBJ whole genome shotgun (WGS) entry which is preliminary data.</text>
</comment>
<organism evidence="3 4">
    <name type="scientific">Pseudonocardia parietis</name>
    <dbReference type="NCBI Taxonomy" id="570936"/>
    <lineage>
        <taxon>Bacteria</taxon>
        <taxon>Bacillati</taxon>
        <taxon>Actinomycetota</taxon>
        <taxon>Actinomycetes</taxon>
        <taxon>Pseudonocardiales</taxon>
        <taxon>Pseudonocardiaceae</taxon>
        <taxon>Pseudonocardia</taxon>
    </lineage>
</organism>
<proteinExistence type="predicted"/>
<dbReference type="RefSeq" id="WP_210036502.1">
    <property type="nucleotide sequence ID" value="NZ_JAGINU010000002.1"/>
</dbReference>
<feature type="region of interest" description="Disordered" evidence="1">
    <location>
        <begin position="136"/>
        <end position="155"/>
    </location>
</feature>
<protein>
    <submittedName>
        <fullName evidence="3">Transcriptional regulator with XRE-family HTH domain</fullName>
    </submittedName>
</protein>
<name>A0ABS4W558_9PSEU</name>
<dbReference type="Proteomes" id="UP001519295">
    <property type="component" value="Unassembled WGS sequence"/>
</dbReference>
<keyword evidence="4" id="KW-1185">Reference proteome</keyword>
<reference evidence="3 4" key="1">
    <citation type="submission" date="2021-03" db="EMBL/GenBank/DDBJ databases">
        <title>Sequencing the genomes of 1000 actinobacteria strains.</title>
        <authorList>
            <person name="Klenk H.-P."/>
        </authorList>
    </citation>
    <scope>NUCLEOTIDE SEQUENCE [LARGE SCALE GENOMIC DNA]</scope>
    <source>
        <strain evidence="3 4">DSM 45256</strain>
    </source>
</reference>
<dbReference type="PROSITE" id="PS50943">
    <property type="entry name" value="HTH_CROC1"/>
    <property type="match status" value="1"/>
</dbReference>
<dbReference type="EMBL" id="JAGINU010000002">
    <property type="protein sequence ID" value="MBP2371339.1"/>
    <property type="molecule type" value="Genomic_DNA"/>
</dbReference>